<proteinExistence type="predicted"/>
<dbReference type="OrthoDB" id="9451547at2759"/>
<accession>A0A0H2SAZ9</accession>
<dbReference type="InParanoid" id="A0A0H2SAZ9"/>
<reference evidence="1 2" key="1">
    <citation type="submission" date="2015-04" db="EMBL/GenBank/DDBJ databases">
        <title>Complete genome sequence of Schizopora paradoxa KUC8140, a cosmopolitan wood degrader in East Asia.</title>
        <authorList>
            <consortium name="DOE Joint Genome Institute"/>
            <person name="Min B."/>
            <person name="Park H."/>
            <person name="Jang Y."/>
            <person name="Kim J.-J."/>
            <person name="Kim K.H."/>
            <person name="Pangilinan J."/>
            <person name="Lipzen A."/>
            <person name="Riley R."/>
            <person name="Grigoriev I.V."/>
            <person name="Spatafora J.W."/>
            <person name="Choi I.-G."/>
        </authorList>
    </citation>
    <scope>NUCLEOTIDE SEQUENCE [LARGE SCALE GENOMIC DNA]</scope>
    <source>
        <strain evidence="1 2">KUC8140</strain>
    </source>
</reference>
<dbReference type="EMBL" id="KQ085949">
    <property type="protein sequence ID" value="KLO14056.1"/>
    <property type="molecule type" value="Genomic_DNA"/>
</dbReference>
<dbReference type="PANTHER" id="PTHR35043">
    <property type="entry name" value="TRANSCRIPTION FACTOR DOMAIN-CONTAINING PROTEIN"/>
    <property type="match status" value="1"/>
</dbReference>
<evidence type="ECO:0000313" key="2">
    <source>
        <dbReference type="Proteomes" id="UP000053477"/>
    </source>
</evidence>
<dbReference type="Proteomes" id="UP000053477">
    <property type="component" value="Unassembled WGS sequence"/>
</dbReference>
<keyword evidence="2" id="KW-1185">Reference proteome</keyword>
<name>A0A0H2SAZ9_9AGAM</name>
<protein>
    <submittedName>
        <fullName evidence="1">Uncharacterized protein</fullName>
    </submittedName>
</protein>
<gene>
    <name evidence="1" type="ORF">SCHPADRAFT_928105</name>
</gene>
<evidence type="ECO:0000313" key="1">
    <source>
        <dbReference type="EMBL" id="KLO14056.1"/>
    </source>
</evidence>
<organism evidence="1 2">
    <name type="scientific">Schizopora paradoxa</name>
    <dbReference type="NCBI Taxonomy" id="27342"/>
    <lineage>
        <taxon>Eukaryota</taxon>
        <taxon>Fungi</taxon>
        <taxon>Dikarya</taxon>
        <taxon>Basidiomycota</taxon>
        <taxon>Agaricomycotina</taxon>
        <taxon>Agaricomycetes</taxon>
        <taxon>Hymenochaetales</taxon>
        <taxon>Schizoporaceae</taxon>
        <taxon>Schizopora</taxon>
    </lineage>
</organism>
<sequence length="253" mass="27657">MLDILVSPNPAISIDLGNSLSRFYGKIDLNSNQLSSLKPQPEVDASSGHAGWVPDPPCRGTFGIASLYFATGTLICIRSSIHRDIPLERLSTFCSPLRDAPLVLVALFAPELMFYFALSLICARNVVKFASDLQSFKVPTNKGGISPSDQAEDIESSAFGAQSSNIPRGEIIRRNIMIFTLAHGFYATMGGSTFTRPDVLKRFLTFAHGLFTLSSYAMWWSKPLGISEPTWAPMGEERAREASALLIISDIPH</sequence>
<dbReference type="AlphaFoldDB" id="A0A0H2SAZ9"/>
<dbReference type="PANTHER" id="PTHR35043:SF7">
    <property type="entry name" value="TRANSCRIPTION FACTOR DOMAIN-CONTAINING PROTEIN"/>
    <property type="match status" value="1"/>
</dbReference>